<name>A0A6N2LHH4_SALVM</name>
<dbReference type="AlphaFoldDB" id="A0A6N2LHH4"/>
<keyword evidence="3" id="KW-0443">Lipid metabolism</keyword>
<organism evidence="4">
    <name type="scientific">Salix viminalis</name>
    <name type="common">Common osier</name>
    <name type="synonym">Basket willow</name>
    <dbReference type="NCBI Taxonomy" id="40686"/>
    <lineage>
        <taxon>Eukaryota</taxon>
        <taxon>Viridiplantae</taxon>
        <taxon>Streptophyta</taxon>
        <taxon>Embryophyta</taxon>
        <taxon>Tracheophyta</taxon>
        <taxon>Spermatophyta</taxon>
        <taxon>Magnoliopsida</taxon>
        <taxon>eudicotyledons</taxon>
        <taxon>Gunneridae</taxon>
        <taxon>Pentapetalae</taxon>
        <taxon>rosids</taxon>
        <taxon>fabids</taxon>
        <taxon>Malpighiales</taxon>
        <taxon>Salicaceae</taxon>
        <taxon>Saliceae</taxon>
        <taxon>Salix</taxon>
    </lineage>
</organism>
<dbReference type="InterPro" id="IPR051058">
    <property type="entry name" value="GDSL_Est/Lipase"/>
</dbReference>
<keyword evidence="2" id="KW-0378">Hydrolase</keyword>
<sequence length="322" mass="35686">MLSNLASHRGPFKSNISIPALFVFGDSWVDSGNGQYMGNPNPSSAAYGVDFKVDNQSRATNGKTMADFIAQTFGLPLPPPFLSLKKSESIQFGANYASSGCGILPEIKQYTFGNCMVLDEQIELFKSSVKNLRNTDALSKSLIFINMGQNDISKKCISLDMGQYLAKPLSKRLEMLYDLGGRKFIVSNVLPLGCRPFSISQEKPTTRCVERLNKLASQFNSYLPQMLKDLQSTLSGSKFVLLDVYKVFEDVFSKPASYAFCAIDSVKRIPICKNGEVCSDRNQYAFFDAIHPTEVMNSIMISRCLKDSSVCKPINLMKLVKA</sequence>
<accession>A0A6N2LHH4</accession>
<comment type="similarity">
    <text evidence="1">Belongs to the 'GDSL' lipolytic enzyme family.</text>
</comment>
<evidence type="ECO:0000313" key="4">
    <source>
        <dbReference type="EMBL" id="VFU40556.1"/>
    </source>
</evidence>
<dbReference type="EMBL" id="CAADRP010001548">
    <property type="protein sequence ID" value="VFU40556.1"/>
    <property type="molecule type" value="Genomic_DNA"/>
</dbReference>
<dbReference type="SUPFAM" id="SSF52266">
    <property type="entry name" value="SGNH hydrolase"/>
    <property type="match status" value="1"/>
</dbReference>
<dbReference type="GO" id="GO:0016042">
    <property type="term" value="P:lipid catabolic process"/>
    <property type="evidence" value="ECO:0007669"/>
    <property type="project" value="UniProtKB-KW"/>
</dbReference>
<dbReference type="PANTHER" id="PTHR45648">
    <property type="entry name" value="GDSL LIPASE/ACYLHYDROLASE FAMILY PROTEIN (AFU_ORTHOLOGUE AFUA_4G14700)"/>
    <property type="match status" value="1"/>
</dbReference>
<evidence type="ECO:0000256" key="3">
    <source>
        <dbReference type="ARBA" id="ARBA00022963"/>
    </source>
</evidence>
<dbReference type="Gene3D" id="3.40.50.1110">
    <property type="entry name" value="SGNH hydrolase"/>
    <property type="match status" value="1"/>
</dbReference>
<dbReference type="GO" id="GO:0016788">
    <property type="term" value="F:hydrolase activity, acting on ester bonds"/>
    <property type="evidence" value="ECO:0007669"/>
    <property type="project" value="InterPro"/>
</dbReference>
<dbReference type="InterPro" id="IPR001087">
    <property type="entry name" value="GDSL"/>
</dbReference>
<gene>
    <name evidence="4" type="ORF">SVIM_LOCUS233379</name>
</gene>
<evidence type="ECO:0000256" key="2">
    <source>
        <dbReference type="ARBA" id="ARBA00022801"/>
    </source>
</evidence>
<evidence type="ECO:0000256" key="1">
    <source>
        <dbReference type="ARBA" id="ARBA00008668"/>
    </source>
</evidence>
<dbReference type="PANTHER" id="PTHR45648:SF5">
    <property type="entry name" value="OS04G0577300 PROTEIN"/>
    <property type="match status" value="1"/>
</dbReference>
<dbReference type="Pfam" id="PF00657">
    <property type="entry name" value="Lipase_GDSL"/>
    <property type="match status" value="1"/>
</dbReference>
<keyword evidence="3" id="KW-0442">Lipid degradation</keyword>
<protein>
    <recommendedName>
        <fullName evidence="5">SGNH hydrolase-type esterase domain-containing protein</fullName>
    </recommendedName>
</protein>
<proteinExistence type="inferred from homology"/>
<evidence type="ECO:0008006" key="5">
    <source>
        <dbReference type="Google" id="ProtNLM"/>
    </source>
</evidence>
<reference evidence="4" key="1">
    <citation type="submission" date="2019-03" db="EMBL/GenBank/DDBJ databases">
        <authorList>
            <person name="Mank J."/>
            <person name="Almeida P."/>
        </authorList>
    </citation>
    <scope>NUCLEOTIDE SEQUENCE</scope>
    <source>
        <strain evidence="4">78183</strain>
    </source>
</reference>
<dbReference type="InterPro" id="IPR036514">
    <property type="entry name" value="SGNH_hydro_sf"/>
</dbReference>